<comment type="caution">
    <text evidence="2">The sequence shown here is derived from an EMBL/GenBank/DDBJ whole genome shotgun (WGS) entry which is preliminary data.</text>
</comment>
<accession>A0A7W8YAW7</accession>
<evidence type="ECO:0000313" key="2">
    <source>
        <dbReference type="EMBL" id="MBB5598155.1"/>
    </source>
</evidence>
<sequence>MFNQDGMYGQMAFWFPILTGIFIILFVLAAVFIVVSIVRNSATARRQGYDPMTMQTDIVGQFGQNLRASAPKTSQERLDELEALRTSQKITSTEYDDARARILREL</sequence>
<dbReference type="EMBL" id="JACHBL010000001">
    <property type="protein sequence ID" value="MBB5598155.1"/>
    <property type="molecule type" value="Genomic_DNA"/>
</dbReference>
<keyword evidence="1" id="KW-0812">Transmembrane</keyword>
<keyword evidence="1" id="KW-0472">Membrane</keyword>
<feature type="transmembrane region" description="Helical" evidence="1">
    <location>
        <begin position="12"/>
        <end position="38"/>
    </location>
</feature>
<evidence type="ECO:0008006" key="4">
    <source>
        <dbReference type="Google" id="ProtNLM"/>
    </source>
</evidence>
<protein>
    <recommendedName>
        <fullName evidence="4">SHOCT domain-containing protein</fullName>
    </recommendedName>
</protein>
<gene>
    <name evidence="2" type="ORF">BKA12_001235</name>
</gene>
<dbReference type="AlphaFoldDB" id="A0A7W8YAW7"/>
<evidence type="ECO:0000313" key="3">
    <source>
        <dbReference type="Proteomes" id="UP000523863"/>
    </source>
</evidence>
<organism evidence="2 3">
    <name type="scientific">Neomicrococcus lactis</name>
    <dbReference type="NCBI Taxonomy" id="732241"/>
    <lineage>
        <taxon>Bacteria</taxon>
        <taxon>Bacillati</taxon>
        <taxon>Actinomycetota</taxon>
        <taxon>Actinomycetes</taxon>
        <taxon>Micrococcales</taxon>
        <taxon>Micrococcaceae</taxon>
        <taxon>Neomicrococcus</taxon>
    </lineage>
</organism>
<dbReference type="Proteomes" id="UP000523863">
    <property type="component" value="Unassembled WGS sequence"/>
</dbReference>
<proteinExistence type="predicted"/>
<reference evidence="2 3" key="1">
    <citation type="submission" date="2020-08" db="EMBL/GenBank/DDBJ databases">
        <title>Sequencing the genomes of 1000 actinobacteria strains.</title>
        <authorList>
            <person name="Klenk H.-P."/>
        </authorList>
    </citation>
    <scope>NUCLEOTIDE SEQUENCE [LARGE SCALE GENOMIC DNA]</scope>
    <source>
        <strain evidence="2 3">DSM 23694</strain>
    </source>
</reference>
<keyword evidence="1" id="KW-1133">Transmembrane helix</keyword>
<name>A0A7W8YAW7_9MICC</name>
<keyword evidence="3" id="KW-1185">Reference proteome</keyword>
<evidence type="ECO:0000256" key="1">
    <source>
        <dbReference type="SAM" id="Phobius"/>
    </source>
</evidence>
<dbReference type="RefSeq" id="WP_183641531.1">
    <property type="nucleotide sequence ID" value="NZ_JACHBL010000001.1"/>
</dbReference>